<dbReference type="InterPro" id="IPR027860">
    <property type="entry name" value="DUF4429"/>
</dbReference>
<gene>
    <name evidence="3" type="ORF">FHY71_26600</name>
</gene>
<dbReference type="RefSeq" id="WP_109631641.1">
    <property type="nucleotide sequence ID" value="NZ_VEPV01000018.1"/>
</dbReference>
<feature type="domain" description="DUF4429" evidence="2">
    <location>
        <begin position="16"/>
        <end position="105"/>
    </location>
</feature>
<dbReference type="Proteomes" id="UP000312495">
    <property type="component" value="Unassembled WGS sequence"/>
</dbReference>
<reference evidence="3 4" key="1">
    <citation type="submission" date="2019-06" db="EMBL/GenBank/DDBJ databases">
        <title>Biocontrol Bacillus strains from Vietnam.</title>
        <authorList>
            <person name="Borriss R."/>
            <person name="Lasch P."/>
            <person name="Thanh Tam L.T."/>
            <person name="Luong P.T."/>
            <person name="Phuong Thao L.T."/>
            <person name="Kim Chung L.T."/>
        </authorList>
    </citation>
    <scope>NUCLEOTIDE SEQUENCE [LARGE SCALE GENOMIC DNA]</scope>
    <source>
        <strain evidence="3 4">SN1</strain>
    </source>
</reference>
<evidence type="ECO:0000259" key="2">
    <source>
        <dbReference type="Pfam" id="PF14472"/>
    </source>
</evidence>
<dbReference type="Pfam" id="PF14472">
    <property type="entry name" value="DUF4429"/>
    <property type="match status" value="1"/>
</dbReference>
<dbReference type="EMBL" id="VEPV01000018">
    <property type="protein sequence ID" value="TNP10790.1"/>
    <property type="molecule type" value="Genomic_DNA"/>
</dbReference>
<dbReference type="AlphaFoldDB" id="A0A5C4ZZN1"/>
<dbReference type="Pfam" id="PF09851">
    <property type="entry name" value="SHOCT"/>
    <property type="match status" value="1"/>
</dbReference>
<organism evidence="3 4">
    <name type="scientific">Bacillus tropicus</name>
    <dbReference type="NCBI Taxonomy" id="2026188"/>
    <lineage>
        <taxon>Bacteria</taxon>
        <taxon>Bacillati</taxon>
        <taxon>Bacillota</taxon>
        <taxon>Bacilli</taxon>
        <taxon>Bacillales</taxon>
        <taxon>Bacillaceae</taxon>
        <taxon>Bacillus</taxon>
        <taxon>Bacillus cereus group</taxon>
    </lineage>
</organism>
<sequence length="154" mass="17362">MDRTFEFKGAGKTVVRIEGNFIRLKRRGALNFLNHGLDGEKTIDINNMTGIQIKKANFFTNGYIQFIFMGSQESKRGVMAAATDENTVMFTKKEQKMAEEIKEYIESILANKSKPQVAASVSGADEILKYKELLDQGVITEEEFEAKKKQLLGI</sequence>
<name>A0A5C4ZZN1_9BACI</name>
<evidence type="ECO:0000259" key="1">
    <source>
        <dbReference type="Pfam" id="PF09851"/>
    </source>
</evidence>
<evidence type="ECO:0000313" key="4">
    <source>
        <dbReference type="Proteomes" id="UP000312495"/>
    </source>
</evidence>
<dbReference type="InterPro" id="IPR018649">
    <property type="entry name" value="SHOCT"/>
</dbReference>
<feature type="domain" description="SHOCT" evidence="1">
    <location>
        <begin position="125"/>
        <end position="152"/>
    </location>
</feature>
<protein>
    <submittedName>
        <fullName evidence="3">DUF4429 domain-containing protein</fullName>
    </submittedName>
</protein>
<proteinExistence type="predicted"/>
<accession>A0A5C4ZZN1</accession>
<comment type="caution">
    <text evidence="3">The sequence shown here is derived from an EMBL/GenBank/DDBJ whole genome shotgun (WGS) entry which is preliminary data.</text>
</comment>
<evidence type="ECO:0000313" key="3">
    <source>
        <dbReference type="EMBL" id="TNP10790.1"/>
    </source>
</evidence>